<feature type="region of interest" description="Disordered" evidence="1">
    <location>
        <begin position="90"/>
        <end position="118"/>
    </location>
</feature>
<dbReference type="Proteomes" id="UP001189429">
    <property type="component" value="Unassembled WGS sequence"/>
</dbReference>
<accession>A0ABN9T0P0</accession>
<evidence type="ECO:0000256" key="2">
    <source>
        <dbReference type="SAM" id="SignalP"/>
    </source>
</evidence>
<keyword evidence="2" id="KW-0732">Signal</keyword>
<reference evidence="3" key="1">
    <citation type="submission" date="2023-10" db="EMBL/GenBank/DDBJ databases">
        <authorList>
            <person name="Chen Y."/>
            <person name="Shah S."/>
            <person name="Dougan E. K."/>
            <person name="Thang M."/>
            <person name="Chan C."/>
        </authorList>
    </citation>
    <scope>NUCLEOTIDE SEQUENCE [LARGE SCALE GENOMIC DNA]</scope>
</reference>
<name>A0ABN9T0P0_9DINO</name>
<protein>
    <submittedName>
        <fullName evidence="3">Uncharacterized protein</fullName>
    </submittedName>
</protein>
<keyword evidence="4" id="KW-1185">Reference proteome</keyword>
<feature type="signal peptide" evidence="2">
    <location>
        <begin position="1"/>
        <end position="19"/>
    </location>
</feature>
<gene>
    <name evidence="3" type="ORF">PCOR1329_LOCUS34424</name>
</gene>
<feature type="chain" id="PRO_5045076278" evidence="2">
    <location>
        <begin position="20"/>
        <end position="118"/>
    </location>
</feature>
<dbReference type="EMBL" id="CAUYUJ010014227">
    <property type="protein sequence ID" value="CAK0838479.1"/>
    <property type="molecule type" value="Genomic_DNA"/>
</dbReference>
<sequence length="118" mass="12624">MAALRLIVAIAAVPASCGAALLHGDSQAPDLVATREQLLKSQVFQEKVSQACGGAAERGKQACVSQAAEGLFCQLLARQRPELAKQELAAAAARSMRRPRRWSSSRRAGARRTTSPRR</sequence>
<feature type="compositionally biased region" description="Basic residues" evidence="1">
    <location>
        <begin position="95"/>
        <end position="118"/>
    </location>
</feature>
<proteinExistence type="predicted"/>
<organism evidence="3 4">
    <name type="scientific">Prorocentrum cordatum</name>
    <dbReference type="NCBI Taxonomy" id="2364126"/>
    <lineage>
        <taxon>Eukaryota</taxon>
        <taxon>Sar</taxon>
        <taxon>Alveolata</taxon>
        <taxon>Dinophyceae</taxon>
        <taxon>Prorocentrales</taxon>
        <taxon>Prorocentraceae</taxon>
        <taxon>Prorocentrum</taxon>
    </lineage>
</organism>
<evidence type="ECO:0000256" key="1">
    <source>
        <dbReference type="SAM" id="MobiDB-lite"/>
    </source>
</evidence>
<evidence type="ECO:0000313" key="3">
    <source>
        <dbReference type="EMBL" id="CAK0838479.1"/>
    </source>
</evidence>
<comment type="caution">
    <text evidence="3">The sequence shown here is derived from an EMBL/GenBank/DDBJ whole genome shotgun (WGS) entry which is preliminary data.</text>
</comment>
<evidence type="ECO:0000313" key="4">
    <source>
        <dbReference type="Proteomes" id="UP001189429"/>
    </source>
</evidence>